<evidence type="ECO:0000313" key="3">
    <source>
        <dbReference type="Proteomes" id="UP000235786"/>
    </source>
</evidence>
<name>A0A2J6SCG7_HYAVF</name>
<evidence type="ECO:0000256" key="1">
    <source>
        <dbReference type="SAM" id="MobiDB-lite"/>
    </source>
</evidence>
<dbReference type="Proteomes" id="UP000235786">
    <property type="component" value="Unassembled WGS sequence"/>
</dbReference>
<keyword evidence="3" id="KW-1185">Reference proteome</keyword>
<dbReference type="OrthoDB" id="5375886at2759"/>
<accession>A0A2J6SCG7</accession>
<dbReference type="EMBL" id="KZ613937">
    <property type="protein sequence ID" value="PMD48459.1"/>
    <property type="molecule type" value="Genomic_DNA"/>
</dbReference>
<dbReference type="STRING" id="1149755.A0A2J6SCG7"/>
<feature type="compositionally biased region" description="Basic and acidic residues" evidence="1">
    <location>
        <begin position="55"/>
        <end position="64"/>
    </location>
</feature>
<feature type="compositionally biased region" description="Polar residues" evidence="1">
    <location>
        <begin position="17"/>
        <end position="35"/>
    </location>
</feature>
<feature type="compositionally biased region" description="Polar residues" evidence="1">
    <location>
        <begin position="65"/>
        <end position="75"/>
    </location>
</feature>
<organism evidence="2 3">
    <name type="scientific">Hyaloscypha variabilis (strain UAMH 11265 / GT02V1 / F)</name>
    <name type="common">Meliniomyces variabilis</name>
    <dbReference type="NCBI Taxonomy" id="1149755"/>
    <lineage>
        <taxon>Eukaryota</taxon>
        <taxon>Fungi</taxon>
        <taxon>Dikarya</taxon>
        <taxon>Ascomycota</taxon>
        <taxon>Pezizomycotina</taxon>
        <taxon>Leotiomycetes</taxon>
        <taxon>Helotiales</taxon>
        <taxon>Hyaloscyphaceae</taxon>
        <taxon>Hyaloscypha</taxon>
        <taxon>Hyaloscypha variabilis</taxon>
    </lineage>
</organism>
<protein>
    <submittedName>
        <fullName evidence="2">Uncharacterized protein</fullName>
    </submittedName>
</protein>
<proteinExistence type="predicted"/>
<gene>
    <name evidence="2" type="ORF">L207DRAFT_575129</name>
</gene>
<feature type="region of interest" description="Disordered" evidence="1">
    <location>
        <begin position="1"/>
        <end position="75"/>
    </location>
</feature>
<sequence length="75" mass="8036">MSAQKEGRQSPEPERSTGAQQQDTPSNGQGVNEGTNNKEESKAQLESLSSNPKGPLDDHLKETVSKSSDPPRSSE</sequence>
<reference evidence="2 3" key="1">
    <citation type="submission" date="2016-04" db="EMBL/GenBank/DDBJ databases">
        <title>A degradative enzymes factory behind the ericoid mycorrhizal symbiosis.</title>
        <authorList>
            <consortium name="DOE Joint Genome Institute"/>
            <person name="Martino E."/>
            <person name="Morin E."/>
            <person name="Grelet G."/>
            <person name="Kuo A."/>
            <person name="Kohler A."/>
            <person name="Daghino S."/>
            <person name="Barry K."/>
            <person name="Choi C."/>
            <person name="Cichocki N."/>
            <person name="Clum A."/>
            <person name="Copeland A."/>
            <person name="Hainaut M."/>
            <person name="Haridas S."/>
            <person name="Labutti K."/>
            <person name="Lindquist E."/>
            <person name="Lipzen A."/>
            <person name="Khouja H.-R."/>
            <person name="Murat C."/>
            <person name="Ohm R."/>
            <person name="Olson A."/>
            <person name="Spatafora J."/>
            <person name="Veneault-Fourrey C."/>
            <person name="Henrissat B."/>
            <person name="Grigoriev I."/>
            <person name="Martin F."/>
            <person name="Perotto S."/>
        </authorList>
    </citation>
    <scope>NUCLEOTIDE SEQUENCE [LARGE SCALE GENOMIC DNA]</scope>
    <source>
        <strain evidence="2 3">F</strain>
    </source>
</reference>
<feature type="compositionally biased region" description="Basic and acidic residues" evidence="1">
    <location>
        <begin position="1"/>
        <end position="15"/>
    </location>
</feature>
<dbReference type="AlphaFoldDB" id="A0A2J6SCG7"/>
<evidence type="ECO:0000313" key="2">
    <source>
        <dbReference type="EMBL" id="PMD48459.1"/>
    </source>
</evidence>